<feature type="region of interest" description="Disordered" evidence="1">
    <location>
        <begin position="626"/>
        <end position="650"/>
    </location>
</feature>
<proteinExistence type="predicted"/>
<evidence type="ECO:0000256" key="1">
    <source>
        <dbReference type="SAM" id="MobiDB-lite"/>
    </source>
</evidence>
<reference evidence="3" key="1">
    <citation type="submission" date="2019-01" db="EMBL/GenBank/DDBJ databases">
        <title>Cytophagaceae bacterium strain CAR-16.</title>
        <authorList>
            <person name="Chen W.-M."/>
        </authorList>
    </citation>
    <scope>NUCLEOTIDE SEQUENCE [LARGE SCALE GENOMIC DNA]</scope>
    <source>
        <strain evidence="3">ICH-30</strain>
    </source>
</reference>
<gene>
    <name evidence="2" type="ORF">EQG68_02760</name>
</gene>
<organism evidence="2 3">
    <name type="scientific">Flavobacterium piscinae</name>
    <dbReference type="NCBI Taxonomy" id="2506424"/>
    <lineage>
        <taxon>Bacteria</taxon>
        <taxon>Pseudomonadati</taxon>
        <taxon>Bacteroidota</taxon>
        <taxon>Flavobacteriia</taxon>
        <taxon>Flavobacteriales</taxon>
        <taxon>Flavobacteriaceae</taxon>
        <taxon>Flavobacterium</taxon>
    </lineage>
</organism>
<keyword evidence="3" id="KW-1185">Reference proteome</keyword>
<sequence>MSNEIKNTLFRFVSMRAPGLIEKEEVIESFVTFPSEFEVDSFFYAALTSEITNAAQRRTALRSKAIEFESNAKFLNSKDDLKTLVTEDYYSYSVWLTSNRSIVTNDALVERQATPNVNSTILKSLWDNLFYQIISKKDVYIREAIMSVLVAYFFDSKNGSNLTLEQQRILAQSRIVLPERLFGKFVLPSNQNTKVKETASQSFQNALSQQMKVIYAKAHLNRVDSILRELTFAEKSFERINNFNLSKYQIEFDNLVKEAYNSATKVEKRYIDSDTNMEMSYFVYENLTLPEFKFSPIDQLDLSYLNDNISTITTEIVKYAKETYFTETINDVIQLLKGDKEKLSTILFENSLSTQKSLVTEGMLLRVDEASTYRFTQQLNISSIGHGDDPRKRLRLTFSGLKTNLTFTSGTFNVLFGDNTTLNYQFSNRSTGLIHNLYVFDVFRQNEIEFDPGLNTNFTFTGNFVTNDGQTLILEGSANILTLSPPTDEPGDDHGTGGLTDYYTQEPGDTSPISSIYDTWSEITFARLKPFGTISTNETERLPEDDFYVFGSGTYELYAESEEIVGDINNQIPDTSSTYIPLGFGINQIGIADYRKVEQEVCCYVPGEVSHIENIMAREYKEKSTVRSTKKEETYTTTKEQEREKLSDTTTTDRFEMNQEIAEVLSEQTSFGVSANASYSGGGYSLGIGANFAQNTSQETSNIQAITQAKEITERALDRVVNKIKEERITKIVEEFTESNKHGFDNREGEKHVSGVYRWVDKIYENKIINYGKRLMYEFAIPEPAAFHKHAVKNYSSDLEELISPPDPRLALNSTIATYDSIDEIKAAFWASYYNVEIEPSLRSTISIGKSLGGNYSGSNSHVEFFSFHDEIDIPEGYVAISGRAIACASHNGSASHQRILIQIGDKKFESGSGAPISYSTNSNNSPYVDFDKEFLFKLPISVTFSNYFSGSINFSVSCQRTVQAETEWKISTFNKIIAAYEAKKAAYLQRKAELKALAAEKVKLNPGFYRQIENTVLRKNCIEYLASQASMGGMDYLSQRDTAEVRAAYTSSTLGNYADRIKFFEQAFEWDIMSYYFYPFYWAKKSEWVDMYLIENDDPLFRSFLQSGMARVIVTVRPGFEEAVNWYMATGEIWNGGQVPTPNDPMFLSIVDELRKPAGEVEEVWQSRVPTSLTIIQAGAAGLNVVNALPCDDACSDNLLFSSDGQNVKVFELTDTLIGGDATEPTPEEEEPSN</sequence>
<evidence type="ECO:0000313" key="3">
    <source>
        <dbReference type="Proteomes" id="UP000289734"/>
    </source>
</evidence>
<accession>A0A4Q1KXD0</accession>
<dbReference type="EMBL" id="SBKQ01000002">
    <property type="protein sequence ID" value="RXR34847.1"/>
    <property type="molecule type" value="Genomic_DNA"/>
</dbReference>
<comment type="caution">
    <text evidence="2">The sequence shown here is derived from an EMBL/GenBank/DDBJ whole genome shotgun (WGS) entry which is preliminary data.</text>
</comment>
<evidence type="ECO:0000313" key="2">
    <source>
        <dbReference type="EMBL" id="RXR34847.1"/>
    </source>
</evidence>
<dbReference type="OrthoDB" id="8563833at2"/>
<protein>
    <submittedName>
        <fullName evidence="2">Uncharacterized protein</fullName>
    </submittedName>
</protein>
<dbReference type="RefSeq" id="WP_129463254.1">
    <property type="nucleotide sequence ID" value="NZ_SBKQ01000002.1"/>
</dbReference>
<dbReference type="Proteomes" id="UP000289734">
    <property type="component" value="Unassembled WGS sequence"/>
</dbReference>
<name>A0A4Q1KXD0_9FLAO</name>
<dbReference type="AlphaFoldDB" id="A0A4Q1KXD0"/>